<dbReference type="Gene3D" id="3.60.10.10">
    <property type="entry name" value="Endonuclease/exonuclease/phosphatase"/>
    <property type="match status" value="1"/>
</dbReference>
<dbReference type="Pfam" id="PF03372">
    <property type="entry name" value="Exo_endo_phos"/>
    <property type="match status" value="1"/>
</dbReference>
<protein>
    <submittedName>
        <fullName evidence="3">Endonuclease/exonuclease/phosphatase family protein</fullName>
    </submittedName>
</protein>
<dbReference type="InterPro" id="IPR051916">
    <property type="entry name" value="GPI-anchor_lipid_remodeler"/>
</dbReference>
<name>A0ABY7VV51_9BACT</name>
<reference evidence="3 4" key="1">
    <citation type="submission" date="2023-02" db="EMBL/GenBank/DDBJ databases">
        <title>Genome sequence of Lentisphaera profundi SAORIC-696.</title>
        <authorList>
            <person name="Kim e."/>
            <person name="Cho J.-C."/>
            <person name="Choi A."/>
            <person name="Kang I."/>
        </authorList>
    </citation>
    <scope>NUCLEOTIDE SEQUENCE [LARGE SCALE GENOMIC DNA]</scope>
    <source>
        <strain evidence="3 4">SAORIC-696</strain>
    </source>
</reference>
<dbReference type="InterPro" id="IPR036691">
    <property type="entry name" value="Endo/exonu/phosph_ase_sf"/>
</dbReference>
<proteinExistence type="predicted"/>
<feature type="chain" id="PRO_5047430688" evidence="1">
    <location>
        <begin position="19"/>
        <end position="257"/>
    </location>
</feature>
<dbReference type="Proteomes" id="UP001214250">
    <property type="component" value="Chromosome 2"/>
</dbReference>
<keyword evidence="1" id="KW-0732">Signal</keyword>
<feature type="domain" description="Endonuclease/exonuclease/phosphatase" evidence="2">
    <location>
        <begin position="30"/>
        <end position="246"/>
    </location>
</feature>
<gene>
    <name evidence="3" type="ORF">PQO03_17570</name>
</gene>
<keyword evidence="4" id="KW-1185">Reference proteome</keyword>
<dbReference type="GO" id="GO:0004519">
    <property type="term" value="F:endonuclease activity"/>
    <property type="evidence" value="ECO:0007669"/>
    <property type="project" value="UniProtKB-KW"/>
</dbReference>
<accession>A0ABY7VV51</accession>
<keyword evidence="3" id="KW-0540">Nuclease</keyword>
<dbReference type="SUPFAM" id="SSF56219">
    <property type="entry name" value="DNase I-like"/>
    <property type="match status" value="1"/>
</dbReference>
<keyword evidence="3" id="KW-0378">Hydrolase</keyword>
<dbReference type="RefSeq" id="WP_274152155.1">
    <property type="nucleotide sequence ID" value="NZ_CP117812.1"/>
</dbReference>
<dbReference type="PANTHER" id="PTHR14859:SF15">
    <property type="entry name" value="ENDONUCLEASE_EXONUCLEASE_PHOSPHATASE DOMAIN-CONTAINING PROTEIN"/>
    <property type="match status" value="1"/>
</dbReference>
<organism evidence="3 4">
    <name type="scientific">Lentisphaera profundi</name>
    <dbReference type="NCBI Taxonomy" id="1658616"/>
    <lineage>
        <taxon>Bacteria</taxon>
        <taxon>Pseudomonadati</taxon>
        <taxon>Lentisphaerota</taxon>
        <taxon>Lentisphaeria</taxon>
        <taxon>Lentisphaerales</taxon>
        <taxon>Lentisphaeraceae</taxon>
        <taxon>Lentisphaera</taxon>
    </lineage>
</organism>
<evidence type="ECO:0000313" key="4">
    <source>
        <dbReference type="Proteomes" id="UP001214250"/>
    </source>
</evidence>
<dbReference type="EMBL" id="CP117812">
    <property type="protein sequence ID" value="WDE97639.1"/>
    <property type="molecule type" value="Genomic_DNA"/>
</dbReference>
<feature type="signal peptide" evidence="1">
    <location>
        <begin position="1"/>
        <end position="18"/>
    </location>
</feature>
<dbReference type="PROSITE" id="PS51257">
    <property type="entry name" value="PROKAR_LIPOPROTEIN"/>
    <property type="match status" value="1"/>
</dbReference>
<dbReference type="PANTHER" id="PTHR14859">
    <property type="entry name" value="CALCOFLUOR WHITE HYPERSENSITIVE PROTEIN PRECURSOR"/>
    <property type="match status" value="1"/>
</dbReference>
<keyword evidence="3" id="KW-0255">Endonuclease</keyword>
<evidence type="ECO:0000256" key="1">
    <source>
        <dbReference type="SAM" id="SignalP"/>
    </source>
</evidence>
<evidence type="ECO:0000313" key="3">
    <source>
        <dbReference type="EMBL" id="WDE97639.1"/>
    </source>
</evidence>
<evidence type="ECO:0000259" key="2">
    <source>
        <dbReference type="Pfam" id="PF03372"/>
    </source>
</evidence>
<dbReference type="InterPro" id="IPR005135">
    <property type="entry name" value="Endo/exonuclease/phosphatase"/>
</dbReference>
<sequence>MIRFLLFILAISSLISCASKNTHNKELTIVSYNIRHGQGMDGLVDIKRTATVLELLDADLIALQEVDKFCPRSGNIHIAKELAKLLGMEFHFEKFMDYQGGEYGMAVLSRFPIEKTIRHQLPKGTEPRCALEIQVKVPAINNLLSFICIHNEWRKGDARKAQVKTLLDAINHYHHPTILAGDFNATPDDPSIALLKNTSWLIMNKSGEKTYPSHKPEKEIDFIMSRNLNDKSASHFVVNEQVASDHRPIVAEIHFEK</sequence>